<sequence length="161" mass="16953">MSPITDLPTVLLVLRRALLFGAFWFVLAGIAPDAALAAVPVVAAATALSLRFLPPRPFPLLRALGYAPGFLWRSVVGGVDVAWRAFHPALPLDPGWLRLPVRLSPGARVALGAELSLMPGSLVAGSAGGDLLVHTLDRRQDIAAAVRQEAARIATLDQVAK</sequence>
<dbReference type="InterPro" id="IPR002758">
    <property type="entry name" value="Cation_antiport_E"/>
</dbReference>
<dbReference type="Proteomes" id="UP001597353">
    <property type="component" value="Unassembled WGS sequence"/>
</dbReference>
<reference evidence="2" key="1">
    <citation type="journal article" date="2019" name="Int. J. Syst. Evol. Microbiol.">
        <title>The Global Catalogue of Microorganisms (GCM) 10K type strain sequencing project: providing services to taxonomists for standard genome sequencing and annotation.</title>
        <authorList>
            <consortium name="The Broad Institute Genomics Platform"/>
            <consortium name="The Broad Institute Genome Sequencing Center for Infectious Disease"/>
            <person name="Wu L."/>
            <person name="Ma J."/>
        </authorList>
    </citation>
    <scope>NUCLEOTIDE SEQUENCE [LARGE SCALE GENOMIC DNA]</scope>
    <source>
        <strain evidence="2">CGMCC 4.7242</strain>
    </source>
</reference>
<proteinExistence type="predicted"/>
<keyword evidence="2" id="KW-1185">Reference proteome</keyword>
<evidence type="ECO:0000313" key="2">
    <source>
        <dbReference type="Proteomes" id="UP001597353"/>
    </source>
</evidence>
<evidence type="ECO:0000313" key="1">
    <source>
        <dbReference type="EMBL" id="MFD1913059.1"/>
    </source>
</evidence>
<protein>
    <submittedName>
        <fullName evidence="1">Na+/H+ antiporter subunit E</fullName>
    </submittedName>
</protein>
<dbReference type="EMBL" id="JBHUGH010000009">
    <property type="protein sequence ID" value="MFD1913059.1"/>
    <property type="molecule type" value="Genomic_DNA"/>
</dbReference>
<dbReference type="Pfam" id="PF01899">
    <property type="entry name" value="MNHE"/>
    <property type="match status" value="1"/>
</dbReference>
<gene>
    <name evidence="1" type="ORF">ACFSGJ_12630</name>
</gene>
<comment type="caution">
    <text evidence="1">The sequence shown here is derived from an EMBL/GenBank/DDBJ whole genome shotgun (WGS) entry which is preliminary data.</text>
</comment>
<name>A0ABW4S6N1_9RHOB</name>
<accession>A0ABW4S6N1</accession>
<organism evidence="1 2">
    <name type="scientific">Halodurantibacterium flavum</name>
    <dbReference type="NCBI Taxonomy" id="1382802"/>
    <lineage>
        <taxon>Bacteria</taxon>
        <taxon>Pseudomonadati</taxon>
        <taxon>Pseudomonadota</taxon>
        <taxon>Alphaproteobacteria</taxon>
        <taxon>Rhodobacterales</taxon>
        <taxon>Paracoccaceae</taxon>
        <taxon>Halodurantibacterium</taxon>
    </lineage>
</organism>
<dbReference type="RefSeq" id="WP_390262276.1">
    <property type="nucleotide sequence ID" value="NZ_JBHUGH010000009.1"/>
</dbReference>